<reference evidence="2" key="1">
    <citation type="submission" date="2022-12" db="EMBL/GenBank/DDBJ databases">
        <title>Draft genome assemblies for two species of Escallonia (Escalloniales).</title>
        <authorList>
            <person name="Chanderbali A."/>
            <person name="Dervinis C."/>
            <person name="Anghel I."/>
            <person name="Soltis D."/>
            <person name="Soltis P."/>
            <person name="Zapata F."/>
        </authorList>
    </citation>
    <scope>NUCLEOTIDE SEQUENCE</scope>
    <source>
        <strain evidence="2">UCBG92.1500</strain>
        <tissue evidence="2">Leaf</tissue>
    </source>
</reference>
<dbReference type="PANTHER" id="PTHR46950:SF2">
    <property type="entry name" value="MAGNESIUM TRANSPORTER CORA-LIKE FAMILY PROTEIN"/>
    <property type="match status" value="1"/>
</dbReference>
<dbReference type="Proteomes" id="UP001187471">
    <property type="component" value="Unassembled WGS sequence"/>
</dbReference>
<proteinExistence type="predicted"/>
<comment type="caution">
    <text evidence="2">The sequence shown here is derived from an EMBL/GenBank/DDBJ whole genome shotgun (WGS) entry which is preliminary data.</text>
</comment>
<accession>A0AA88UR06</accession>
<keyword evidence="3" id="KW-1185">Reference proteome</keyword>
<sequence length="290" mass="32240">IMNSSGGNSSSMSNSTKKQDNHKHQLSRDVMLGGDMWTNGLICAFEFVRDRSKTIGSMIHSVQQDAAGSQTKQVQKVEYSNIESKLQVESVDGNLDTLEANSQKQEHRSGRLSATWGKCPGSYWIPIGWARITELVQMVQVDAGWASHYIDFSDDDDDVTRPVGPTWRCHVDAGHPFISTWLSNAQWLHPAISAALRDESKLISERMKVLFYESAGDPFVEEHDIPIVLRSWQEQNFLVTALHIKGSASNINVQGILEIQELLAAGCANVPQTIHAVIALLASRLARWDD</sequence>
<protein>
    <submittedName>
        <fullName evidence="2">Uncharacterized protein</fullName>
    </submittedName>
</protein>
<name>A0AA88UR06_9ASTE</name>
<dbReference type="EMBL" id="JAVXUO010000158">
    <property type="protein sequence ID" value="KAK2994905.1"/>
    <property type="molecule type" value="Genomic_DNA"/>
</dbReference>
<organism evidence="2 3">
    <name type="scientific">Escallonia rubra</name>
    <dbReference type="NCBI Taxonomy" id="112253"/>
    <lineage>
        <taxon>Eukaryota</taxon>
        <taxon>Viridiplantae</taxon>
        <taxon>Streptophyta</taxon>
        <taxon>Embryophyta</taxon>
        <taxon>Tracheophyta</taxon>
        <taxon>Spermatophyta</taxon>
        <taxon>Magnoliopsida</taxon>
        <taxon>eudicotyledons</taxon>
        <taxon>Gunneridae</taxon>
        <taxon>Pentapetalae</taxon>
        <taxon>asterids</taxon>
        <taxon>campanulids</taxon>
        <taxon>Escalloniales</taxon>
        <taxon>Escalloniaceae</taxon>
        <taxon>Escallonia</taxon>
    </lineage>
</organism>
<gene>
    <name evidence="2" type="ORF">RJ640_012098</name>
</gene>
<dbReference type="AlphaFoldDB" id="A0AA88UR06"/>
<evidence type="ECO:0000256" key="1">
    <source>
        <dbReference type="SAM" id="MobiDB-lite"/>
    </source>
</evidence>
<evidence type="ECO:0000313" key="3">
    <source>
        <dbReference type="Proteomes" id="UP001187471"/>
    </source>
</evidence>
<feature type="compositionally biased region" description="Low complexity" evidence="1">
    <location>
        <begin position="1"/>
        <end position="15"/>
    </location>
</feature>
<evidence type="ECO:0000313" key="2">
    <source>
        <dbReference type="EMBL" id="KAK2994905.1"/>
    </source>
</evidence>
<feature type="non-terminal residue" evidence="2">
    <location>
        <position position="1"/>
    </location>
</feature>
<dbReference type="PANTHER" id="PTHR46950">
    <property type="entry name" value="MAGNESIUM TRANSPORTER CORA-LIKE FAMILY PROTEIN"/>
    <property type="match status" value="1"/>
</dbReference>
<feature type="non-terminal residue" evidence="2">
    <location>
        <position position="290"/>
    </location>
</feature>
<feature type="region of interest" description="Disordered" evidence="1">
    <location>
        <begin position="1"/>
        <end position="25"/>
    </location>
</feature>